<dbReference type="Pfam" id="PF19019">
    <property type="entry name" value="Phlebo_G2_C"/>
    <property type="match status" value="1"/>
</dbReference>
<dbReference type="PANTHER" id="PTHR47331">
    <property type="entry name" value="PHD-TYPE DOMAIN-CONTAINING PROTEIN"/>
    <property type="match status" value="1"/>
</dbReference>
<feature type="region of interest" description="Disordered" evidence="1">
    <location>
        <begin position="171"/>
        <end position="222"/>
    </location>
</feature>
<evidence type="ECO:0008006" key="8">
    <source>
        <dbReference type="Google" id="ProtNLM"/>
    </source>
</evidence>
<dbReference type="Pfam" id="PF18701">
    <property type="entry name" value="DUF5641"/>
    <property type="match status" value="1"/>
</dbReference>
<comment type="caution">
    <text evidence="6">The sequence shown here is derived from an EMBL/GenBank/DDBJ whole genome shotgun (WGS) entry which is preliminary data.</text>
</comment>
<dbReference type="OrthoDB" id="5870576at2759"/>
<name>A0A016U989_9BILA</name>
<dbReference type="PANTHER" id="PTHR47331:SF1">
    <property type="entry name" value="GAG-LIKE PROTEIN"/>
    <property type="match status" value="1"/>
</dbReference>
<evidence type="ECO:0000259" key="4">
    <source>
        <dbReference type="Pfam" id="PF18701"/>
    </source>
</evidence>
<proteinExistence type="predicted"/>
<dbReference type="InterPro" id="IPR040676">
    <property type="entry name" value="DUF5641"/>
</dbReference>
<evidence type="ECO:0000259" key="3">
    <source>
        <dbReference type="Pfam" id="PF07245"/>
    </source>
</evidence>
<keyword evidence="2" id="KW-0472">Membrane</keyword>
<feature type="transmembrane region" description="Helical" evidence="2">
    <location>
        <begin position="358"/>
        <end position="384"/>
    </location>
</feature>
<feature type="transmembrane region" description="Helical" evidence="2">
    <location>
        <begin position="892"/>
        <end position="915"/>
    </location>
</feature>
<feature type="domain" description="Phlebovirus glycoprotein G2 fusion" evidence="3">
    <location>
        <begin position="437"/>
        <end position="739"/>
    </location>
</feature>
<sequence>MYTVLTKIEAILNTRPLTKLNTEDITKIPLRPIDFLQGNVKFSIPNATDFDIDDPSYDPEFIQTEQQAMEAVQFAENIATKFWESWRMEYLTSLRDSQRLQLKQPRHLTRKHPEIGEIVIIEQDLTPRGNWPYGKITEIITSKDGLVRSAKILMPNHKVIQRPLNKIYPLEIRSGTNEPPPLEPTQGHESPSHSTTQRQEPHHVETTEEQQLPQNRRNGLQRATKTRARQFFREFAADLENSRSSSNVNISLFTLALLTLVIPNSAQSIKCSNGTVHIKPQSNQYELCIGNECRKIINNTESGKYLLPISPDGSPVMVQIIENKEQTSLNETAFCKRPEFCDHHYLLSKSLLGNPHCWPTGAIATCAIFLYISTLLVLTFLLALRKSVPCHKSKRNTRNQQWHAQRIQNQLSVFELAPIRNNTMCIICTLLSTTNACQHGYTRHSADLVCDQNNLCHYEYSRELLFNSIQSEMCIELVYMNKSIGSIKFYKNPVQFKCTKLVESFTRPTQVQIYSVERCAQAGSCTIGKCQSVGTNETIPELKIAAKYPGYTGCFNGCGGLLCGCFMPQPSCVFYKIAHKPLSKRIFEIVKCLHWTPTIPLDIDMTILGKHKMLSLNITPYVTQKIDKLNITAISLQKSLFAATYSRFAIAENISYILPDEFKVPVECESAMQAQNHFSDCFNRVKCECGNSVQSCQCPEDSIRTLRATNRHTLPIQTPYGTITNERNQILAYSNEEELILHVESRVIKESTALIINQNCTTNVSPVRGCYNCPHGAEVQINCSSRTPAIVTVTCETHTFPIRCAYPSNNNSIIMHFDKAIVHETCALHCAAAPQQFEIKGTLLYHISHTNKSIFVNQVHTVPIHHQWFRDVSIPDLKPLVKTIVTHWKLTVAAMSTVFLLVALSYAAGPIIILYCAKFILGAARLVGHATMVCIRNCVHHAFCTFSTVRRN</sequence>
<evidence type="ECO:0000259" key="5">
    <source>
        <dbReference type="Pfam" id="PF19019"/>
    </source>
</evidence>
<protein>
    <recommendedName>
        <fullName evidence="8">Phlebovirus glycoprotein G2 fusion domain-containing protein</fullName>
    </recommendedName>
</protein>
<dbReference type="Gene3D" id="2.60.40.3770">
    <property type="match status" value="1"/>
</dbReference>
<gene>
    <name evidence="6" type="primary">Acey_s0052.g2264</name>
    <name evidence="6" type="ORF">Y032_0052g2264</name>
</gene>
<dbReference type="Pfam" id="PF07245">
    <property type="entry name" value="Phlebovirus_G2"/>
    <property type="match status" value="1"/>
</dbReference>
<dbReference type="InterPro" id="IPR009878">
    <property type="entry name" value="Phlebovirus_G2_fusion"/>
</dbReference>
<keyword evidence="2" id="KW-0812">Transmembrane</keyword>
<dbReference type="InterPro" id="IPR043603">
    <property type="entry name" value="Phlebo_G2_C"/>
</dbReference>
<accession>A0A016U989</accession>
<evidence type="ECO:0000313" key="6">
    <source>
        <dbReference type="EMBL" id="EYC11168.1"/>
    </source>
</evidence>
<keyword evidence="2" id="KW-1133">Transmembrane helix</keyword>
<feature type="compositionally biased region" description="Polar residues" evidence="1">
    <location>
        <begin position="209"/>
        <end position="222"/>
    </location>
</feature>
<feature type="domain" description="Phlebovirus glycoprotein G2 C-terminal" evidence="5">
    <location>
        <begin position="759"/>
        <end position="848"/>
    </location>
</feature>
<organism evidence="6 7">
    <name type="scientific">Ancylostoma ceylanicum</name>
    <dbReference type="NCBI Taxonomy" id="53326"/>
    <lineage>
        <taxon>Eukaryota</taxon>
        <taxon>Metazoa</taxon>
        <taxon>Ecdysozoa</taxon>
        <taxon>Nematoda</taxon>
        <taxon>Chromadorea</taxon>
        <taxon>Rhabditida</taxon>
        <taxon>Rhabditina</taxon>
        <taxon>Rhabditomorpha</taxon>
        <taxon>Strongyloidea</taxon>
        <taxon>Ancylostomatidae</taxon>
        <taxon>Ancylostomatinae</taxon>
        <taxon>Ancylostoma</taxon>
    </lineage>
</organism>
<dbReference type="EMBL" id="JARK01001388">
    <property type="protein sequence ID" value="EYC11168.1"/>
    <property type="molecule type" value="Genomic_DNA"/>
</dbReference>
<dbReference type="Proteomes" id="UP000024635">
    <property type="component" value="Unassembled WGS sequence"/>
</dbReference>
<dbReference type="AlphaFoldDB" id="A0A016U989"/>
<feature type="compositionally biased region" description="Polar residues" evidence="1">
    <location>
        <begin position="187"/>
        <end position="198"/>
    </location>
</feature>
<evidence type="ECO:0000256" key="1">
    <source>
        <dbReference type="SAM" id="MobiDB-lite"/>
    </source>
</evidence>
<evidence type="ECO:0000313" key="7">
    <source>
        <dbReference type="Proteomes" id="UP000024635"/>
    </source>
</evidence>
<feature type="domain" description="DUF5641" evidence="4">
    <location>
        <begin position="73"/>
        <end position="170"/>
    </location>
</feature>
<evidence type="ECO:0000256" key="2">
    <source>
        <dbReference type="SAM" id="Phobius"/>
    </source>
</evidence>
<dbReference type="STRING" id="53326.A0A016U989"/>
<reference evidence="7" key="1">
    <citation type="journal article" date="2015" name="Nat. Genet.">
        <title>The genome and transcriptome of the zoonotic hookworm Ancylostoma ceylanicum identify infection-specific gene families.</title>
        <authorList>
            <person name="Schwarz E.M."/>
            <person name="Hu Y."/>
            <person name="Antoshechkin I."/>
            <person name="Miller M.M."/>
            <person name="Sternberg P.W."/>
            <person name="Aroian R.V."/>
        </authorList>
    </citation>
    <scope>NUCLEOTIDE SEQUENCE</scope>
    <source>
        <strain evidence="7">HY135</strain>
    </source>
</reference>
<keyword evidence="7" id="KW-1185">Reference proteome</keyword>